<dbReference type="Pfam" id="PF00532">
    <property type="entry name" value="Peripla_BP_1"/>
    <property type="match status" value="1"/>
</dbReference>
<dbReference type="SUPFAM" id="SSF53822">
    <property type="entry name" value="Periplasmic binding protein-like I"/>
    <property type="match status" value="1"/>
</dbReference>
<dbReference type="CDD" id="cd01392">
    <property type="entry name" value="HTH_LacI"/>
    <property type="match status" value="1"/>
</dbReference>
<dbReference type="InterPro" id="IPR000843">
    <property type="entry name" value="HTH_LacI"/>
</dbReference>
<organism evidence="7 8">
    <name type="scientific">Corynebacterium flavescens</name>
    <dbReference type="NCBI Taxonomy" id="28028"/>
    <lineage>
        <taxon>Bacteria</taxon>
        <taxon>Bacillati</taxon>
        <taxon>Actinomycetota</taxon>
        <taxon>Actinomycetes</taxon>
        <taxon>Mycobacteriales</taxon>
        <taxon>Corynebacteriaceae</taxon>
        <taxon>Corynebacterium</taxon>
    </lineage>
</organism>
<dbReference type="GO" id="GO:0000976">
    <property type="term" value="F:transcription cis-regulatory region binding"/>
    <property type="evidence" value="ECO:0007669"/>
    <property type="project" value="TreeGrafter"/>
</dbReference>
<keyword evidence="4" id="KW-0804">Transcription</keyword>
<accession>A0AB73B7U4</accession>
<dbReference type="AlphaFoldDB" id="A0AB73B7U4"/>
<proteinExistence type="predicted"/>
<keyword evidence="3" id="KW-0238">DNA-binding</keyword>
<dbReference type="Gene3D" id="1.10.260.40">
    <property type="entry name" value="lambda repressor-like DNA-binding domains"/>
    <property type="match status" value="1"/>
</dbReference>
<keyword evidence="2" id="KW-0805">Transcription regulation</keyword>
<evidence type="ECO:0000313" key="8">
    <source>
        <dbReference type="Proteomes" id="UP000315353"/>
    </source>
</evidence>
<evidence type="ECO:0000256" key="4">
    <source>
        <dbReference type="ARBA" id="ARBA00023163"/>
    </source>
</evidence>
<dbReference type="EMBL" id="BJNB01000020">
    <property type="protein sequence ID" value="GEB97943.1"/>
    <property type="molecule type" value="Genomic_DNA"/>
</dbReference>
<dbReference type="GO" id="GO:0003700">
    <property type="term" value="F:DNA-binding transcription factor activity"/>
    <property type="evidence" value="ECO:0007669"/>
    <property type="project" value="TreeGrafter"/>
</dbReference>
<evidence type="ECO:0000256" key="3">
    <source>
        <dbReference type="ARBA" id="ARBA00023125"/>
    </source>
</evidence>
<dbReference type="SUPFAM" id="SSF47413">
    <property type="entry name" value="lambda repressor-like DNA-binding domains"/>
    <property type="match status" value="1"/>
</dbReference>
<evidence type="ECO:0000313" key="7">
    <source>
        <dbReference type="EMBL" id="GEB97943.1"/>
    </source>
</evidence>
<evidence type="ECO:0000256" key="1">
    <source>
        <dbReference type="ARBA" id="ARBA00022491"/>
    </source>
</evidence>
<dbReference type="InterPro" id="IPR001761">
    <property type="entry name" value="Peripla_BP/Lac1_sug-bd_dom"/>
</dbReference>
<feature type="domain" description="HTH lacI-type" evidence="6">
    <location>
        <begin position="15"/>
        <end position="69"/>
    </location>
</feature>
<dbReference type="InterPro" id="IPR028082">
    <property type="entry name" value="Peripla_BP_I"/>
</dbReference>
<dbReference type="Pfam" id="PF00356">
    <property type="entry name" value="LacI"/>
    <property type="match status" value="1"/>
</dbReference>
<reference evidence="7 8" key="1">
    <citation type="submission" date="2019-06" db="EMBL/GenBank/DDBJ databases">
        <title>Whole genome shotgun sequence of Corynebacterium flavescens NBRC 14136.</title>
        <authorList>
            <person name="Hosoyama A."/>
            <person name="Uohara A."/>
            <person name="Ohji S."/>
            <person name="Ichikawa N."/>
        </authorList>
    </citation>
    <scope>NUCLEOTIDE SEQUENCE [LARGE SCALE GENOMIC DNA]</scope>
    <source>
        <strain evidence="7 8">NBRC 14136</strain>
    </source>
</reference>
<dbReference type="Proteomes" id="UP000315353">
    <property type="component" value="Unassembled WGS sequence"/>
</dbReference>
<dbReference type="PANTHER" id="PTHR30146:SF148">
    <property type="entry name" value="HTH-TYPE TRANSCRIPTIONAL REPRESSOR PURR-RELATED"/>
    <property type="match status" value="1"/>
</dbReference>
<comment type="caution">
    <text evidence="7">The sequence shown here is derived from an EMBL/GenBank/DDBJ whole genome shotgun (WGS) entry which is preliminary data.</text>
</comment>
<feature type="region of interest" description="Disordered" evidence="5">
    <location>
        <begin position="326"/>
        <end position="345"/>
    </location>
</feature>
<dbReference type="InterPro" id="IPR010982">
    <property type="entry name" value="Lambda_DNA-bd_dom_sf"/>
</dbReference>
<protein>
    <submittedName>
        <fullName evidence="7">Transcriptional regulator</fullName>
    </submittedName>
</protein>
<evidence type="ECO:0000256" key="2">
    <source>
        <dbReference type="ARBA" id="ARBA00023015"/>
    </source>
</evidence>
<dbReference type="PANTHER" id="PTHR30146">
    <property type="entry name" value="LACI-RELATED TRANSCRIPTIONAL REPRESSOR"/>
    <property type="match status" value="1"/>
</dbReference>
<dbReference type="PROSITE" id="PS50932">
    <property type="entry name" value="HTH_LACI_2"/>
    <property type="match status" value="1"/>
</dbReference>
<evidence type="ECO:0000259" key="6">
    <source>
        <dbReference type="PROSITE" id="PS50932"/>
    </source>
</evidence>
<dbReference type="Gene3D" id="3.40.50.2300">
    <property type="match status" value="2"/>
</dbReference>
<evidence type="ECO:0000256" key="5">
    <source>
        <dbReference type="SAM" id="MobiDB-lite"/>
    </source>
</evidence>
<gene>
    <name evidence="7" type="ORF">CFL01nite_14380</name>
</gene>
<dbReference type="SMART" id="SM00354">
    <property type="entry name" value="HTH_LACI"/>
    <property type="match status" value="1"/>
</dbReference>
<sequence>MQTFAQRERFIMSGATLKDVAAAAGVSVSTASRSLADNPAISEATRRRVKKAAASLNYHPNAQARALRSSRSNAIGLVIPSLVNPYFAAMAAAIEEAAEARGFATIITSSAEDGTKLASALDALSSRQVDGIVAVPMHGAEEALAATAALRPLLLVDRHLGDLPAVVSDPTPGIAAALALLKRRGHSRIGYLSGPDSTSTGRERLEVFLRESSGLDVIVHDGGFRRKEGYKATLDLLDSQVTAIVAGDSMMTFGALEACHNAQVDIGKQLALVGFDDFVFLRYQPSPVSVIDQEVDRLGVAAVDSLIHAIETKTTPRGVVHPTRFIPRPSTAYGPQSGPALAAQQ</sequence>
<keyword evidence="1" id="KW-0678">Repressor</keyword>
<name>A0AB73B7U4_CORFL</name>